<keyword evidence="5" id="KW-1185">Reference proteome</keyword>
<dbReference type="EMBL" id="CAJNDS010002701">
    <property type="protein sequence ID" value="CAE7568082.1"/>
    <property type="molecule type" value="Genomic_DNA"/>
</dbReference>
<feature type="domain" description="EF-hand" evidence="3">
    <location>
        <begin position="89"/>
        <end position="124"/>
    </location>
</feature>
<dbReference type="InterPro" id="IPR011992">
    <property type="entry name" value="EF-hand-dom_pair"/>
</dbReference>
<feature type="compositionally biased region" description="Low complexity" evidence="2">
    <location>
        <begin position="27"/>
        <end position="45"/>
    </location>
</feature>
<name>A0A812U9N9_9DINO</name>
<dbReference type="SUPFAM" id="SSF47473">
    <property type="entry name" value="EF-hand"/>
    <property type="match status" value="1"/>
</dbReference>
<evidence type="ECO:0000256" key="1">
    <source>
        <dbReference type="ARBA" id="ARBA00022837"/>
    </source>
</evidence>
<dbReference type="PROSITE" id="PS00018">
    <property type="entry name" value="EF_HAND_1"/>
    <property type="match status" value="2"/>
</dbReference>
<dbReference type="CDD" id="cd00051">
    <property type="entry name" value="EFh"/>
    <property type="match status" value="1"/>
</dbReference>
<dbReference type="SMART" id="SM00460">
    <property type="entry name" value="TGc"/>
    <property type="match status" value="1"/>
</dbReference>
<comment type="caution">
    <text evidence="4">The sequence shown here is derived from an EMBL/GenBank/DDBJ whole genome shotgun (WGS) entry which is preliminary data.</text>
</comment>
<feature type="domain" description="EF-hand" evidence="3">
    <location>
        <begin position="127"/>
        <end position="159"/>
    </location>
</feature>
<dbReference type="SMART" id="SM00054">
    <property type="entry name" value="EFh"/>
    <property type="match status" value="2"/>
</dbReference>
<sequence length="664" mass="73141">MGSGGSTGKGSKAKDAQPSASAPPPEDAQSSASAPPPKEAQSSASAPPPAVDEAAFKSYDPIAEAKRKNDEYLKKDTKQQLVSREEEQSQLGKIEAAFRTIDKDRSGYLDDKEIEEGLRSAGIEPPADMATFMKEADCNSDGKVDLKEFIRIAGKLLDPSMGGALNSQADYRKWMEMIHKSTGLPLLSKVAGTVAADAAPPTEADSQNVCTLMNERQWGALFDLFHPNVRAVFPKQDMINTMEYFMASGAVASVAGATSAAGAGKHIHYNITRKTLWDTSVTKLTWILANGQIYGLDPSGGTTKKPAEEPTKMKVGLYFDTNAIASGHCKWHAEIGEGDEYLAGWTRCNAPHQTHEVFEFYLMQDGKRVELEQVELEDETGCTPAAHNKVLVTRAKGPGTIILEQKWVHLHRKIELYNEGNAGKYHVEKDLEPLTEKQKPELLDGLSDPSWKSFVSKGDMTWKKDEENIIMFCKRVWAHINANFRYDCSPACCARLTYGSIVDSGFAHCIQRSRMMAAILQENGIDARYNLTNAHTFVTVLVPGVGWVPMEPTSEHIDPSSCDTPEALVAIGTPAQVSLDTLGVWQMLVDEAKEKLTRVFDHKDPLEGEISDFLLPYWPGSFESFKSFGPITLKREGVFKDSVAEWAHLTLFRGTLYSPIELRV</sequence>
<feature type="compositionally biased region" description="Basic and acidic residues" evidence="2">
    <location>
        <begin position="63"/>
        <end position="87"/>
    </location>
</feature>
<dbReference type="InterPro" id="IPR002931">
    <property type="entry name" value="Transglutaminase-like"/>
</dbReference>
<dbReference type="SUPFAM" id="SSF54001">
    <property type="entry name" value="Cysteine proteinases"/>
    <property type="match status" value="1"/>
</dbReference>
<reference evidence="4" key="1">
    <citation type="submission" date="2021-02" db="EMBL/GenBank/DDBJ databases">
        <authorList>
            <person name="Dougan E. K."/>
            <person name="Rhodes N."/>
            <person name="Thang M."/>
            <person name="Chan C."/>
        </authorList>
    </citation>
    <scope>NUCLEOTIDE SEQUENCE</scope>
</reference>
<dbReference type="GO" id="GO:0005509">
    <property type="term" value="F:calcium ion binding"/>
    <property type="evidence" value="ECO:0007669"/>
    <property type="project" value="InterPro"/>
</dbReference>
<keyword evidence="1" id="KW-0106">Calcium</keyword>
<dbReference type="InterPro" id="IPR038765">
    <property type="entry name" value="Papain-like_cys_pep_sf"/>
</dbReference>
<dbReference type="InterPro" id="IPR018247">
    <property type="entry name" value="EF_Hand_1_Ca_BS"/>
</dbReference>
<dbReference type="Pfam" id="PF01841">
    <property type="entry name" value="Transglut_core"/>
    <property type="match status" value="1"/>
</dbReference>
<evidence type="ECO:0000313" key="5">
    <source>
        <dbReference type="Proteomes" id="UP000604046"/>
    </source>
</evidence>
<gene>
    <name evidence="4" type="primary">Caln1</name>
    <name evidence="4" type="ORF">SNAT2548_LOCUS32255</name>
</gene>
<feature type="region of interest" description="Disordered" evidence="2">
    <location>
        <begin position="1"/>
        <end position="91"/>
    </location>
</feature>
<dbReference type="PROSITE" id="PS50222">
    <property type="entry name" value="EF_HAND_2"/>
    <property type="match status" value="2"/>
</dbReference>
<dbReference type="Gene3D" id="1.10.238.10">
    <property type="entry name" value="EF-hand"/>
    <property type="match status" value="1"/>
</dbReference>
<dbReference type="Proteomes" id="UP000604046">
    <property type="component" value="Unassembled WGS sequence"/>
</dbReference>
<organism evidence="4 5">
    <name type="scientific">Symbiodinium natans</name>
    <dbReference type="NCBI Taxonomy" id="878477"/>
    <lineage>
        <taxon>Eukaryota</taxon>
        <taxon>Sar</taxon>
        <taxon>Alveolata</taxon>
        <taxon>Dinophyceae</taxon>
        <taxon>Suessiales</taxon>
        <taxon>Symbiodiniaceae</taxon>
        <taxon>Symbiodinium</taxon>
    </lineage>
</organism>
<protein>
    <submittedName>
        <fullName evidence="4">Caln1 protein</fullName>
    </submittedName>
</protein>
<evidence type="ECO:0000259" key="3">
    <source>
        <dbReference type="PROSITE" id="PS50222"/>
    </source>
</evidence>
<evidence type="ECO:0000313" key="4">
    <source>
        <dbReference type="EMBL" id="CAE7568082.1"/>
    </source>
</evidence>
<accession>A0A812U9N9</accession>
<dbReference type="InterPro" id="IPR002048">
    <property type="entry name" value="EF_hand_dom"/>
</dbReference>
<dbReference type="OrthoDB" id="442428at2759"/>
<dbReference type="AlphaFoldDB" id="A0A812U9N9"/>
<dbReference type="Pfam" id="PF13499">
    <property type="entry name" value="EF-hand_7"/>
    <property type="match status" value="1"/>
</dbReference>
<evidence type="ECO:0000256" key="2">
    <source>
        <dbReference type="SAM" id="MobiDB-lite"/>
    </source>
</evidence>
<proteinExistence type="predicted"/>